<dbReference type="GO" id="GO:0005737">
    <property type="term" value="C:cytoplasm"/>
    <property type="evidence" value="ECO:0007669"/>
    <property type="project" value="TreeGrafter"/>
</dbReference>
<dbReference type="Proteomes" id="UP000294830">
    <property type="component" value="Unassembled WGS sequence"/>
</dbReference>
<dbReference type="Pfam" id="PF00085">
    <property type="entry name" value="Thioredoxin"/>
    <property type="match status" value="1"/>
</dbReference>
<evidence type="ECO:0000313" key="8">
    <source>
        <dbReference type="EMBL" id="TCN66709.1"/>
    </source>
</evidence>
<name>A0A4R2EQJ2_9BACT</name>
<dbReference type="InterPro" id="IPR017937">
    <property type="entry name" value="Thioredoxin_CS"/>
</dbReference>
<organism evidence="8 9">
    <name type="scientific">Acetobacteroides hydrogenigenes</name>
    <dbReference type="NCBI Taxonomy" id="979970"/>
    <lineage>
        <taxon>Bacteria</taxon>
        <taxon>Pseudomonadati</taxon>
        <taxon>Bacteroidota</taxon>
        <taxon>Bacteroidia</taxon>
        <taxon>Bacteroidales</taxon>
        <taxon>Rikenellaceae</taxon>
        <taxon>Acetobacteroides</taxon>
    </lineage>
</organism>
<evidence type="ECO:0000256" key="4">
    <source>
        <dbReference type="ARBA" id="ARBA00023157"/>
    </source>
</evidence>
<dbReference type="FunFam" id="3.40.30.10:FF:000229">
    <property type="entry name" value="Thioredoxin (TRX)"/>
    <property type="match status" value="1"/>
</dbReference>
<protein>
    <recommendedName>
        <fullName evidence="6">Thioredoxin</fullName>
    </recommendedName>
</protein>
<keyword evidence="2" id="KW-0813">Transport</keyword>
<dbReference type="InterPro" id="IPR013766">
    <property type="entry name" value="Thioredoxin_domain"/>
</dbReference>
<keyword evidence="3" id="KW-0249">Electron transport</keyword>
<evidence type="ECO:0000256" key="5">
    <source>
        <dbReference type="ARBA" id="ARBA00023284"/>
    </source>
</evidence>
<proteinExistence type="inferred from homology"/>
<dbReference type="InterPro" id="IPR005746">
    <property type="entry name" value="Thioredoxin"/>
</dbReference>
<feature type="domain" description="Thioredoxin" evidence="7">
    <location>
        <begin position="1"/>
        <end position="116"/>
    </location>
</feature>
<dbReference type="GO" id="GO:0015035">
    <property type="term" value="F:protein-disulfide reductase activity"/>
    <property type="evidence" value="ECO:0007669"/>
    <property type="project" value="UniProtKB-UniRule"/>
</dbReference>
<sequence length="117" mass="13003">MVEVLTTQSFKEKIFDYATEKNWKYKGTKPAIIDFYATWCGPCKAVAPVLEELSKDYQGKIDFYKVDTDAEMELSAAFGIRSVPSLLFIPADGEPQMAAGALPKHAFIDAFKEVLGV</sequence>
<dbReference type="Gene3D" id="3.40.30.10">
    <property type="entry name" value="Glutaredoxin"/>
    <property type="match status" value="1"/>
</dbReference>
<dbReference type="AlphaFoldDB" id="A0A4R2EQJ2"/>
<reference evidence="8 9" key="1">
    <citation type="submission" date="2019-03" db="EMBL/GenBank/DDBJ databases">
        <title>Genomic Encyclopedia of Archaeal and Bacterial Type Strains, Phase II (KMG-II): from individual species to whole genera.</title>
        <authorList>
            <person name="Goeker M."/>
        </authorList>
    </citation>
    <scope>NUCLEOTIDE SEQUENCE [LARGE SCALE GENOMIC DNA]</scope>
    <source>
        <strain evidence="8 9">RL-C</strain>
    </source>
</reference>
<dbReference type="CDD" id="cd02947">
    <property type="entry name" value="TRX_family"/>
    <property type="match status" value="1"/>
</dbReference>
<dbReference type="NCBIfam" id="TIGR01068">
    <property type="entry name" value="thioredoxin"/>
    <property type="match status" value="1"/>
</dbReference>
<dbReference type="PRINTS" id="PR00421">
    <property type="entry name" value="THIOREDOXIN"/>
</dbReference>
<comment type="similarity">
    <text evidence="1">Belongs to the thioredoxin family.</text>
</comment>
<dbReference type="InterPro" id="IPR036249">
    <property type="entry name" value="Thioredoxin-like_sf"/>
</dbReference>
<dbReference type="SUPFAM" id="SSF52833">
    <property type="entry name" value="Thioredoxin-like"/>
    <property type="match status" value="1"/>
</dbReference>
<gene>
    <name evidence="8" type="ORF">CLV25_10848</name>
</gene>
<dbReference type="PANTHER" id="PTHR45663">
    <property type="entry name" value="GEO12009P1"/>
    <property type="match status" value="1"/>
</dbReference>
<keyword evidence="4" id="KW-1015">Disulfide bond</keyword>
<evidence type="ECO:0000256" key="1">
    <source>
        <dbReference type="ARBA" id="ARBA00008987"/>
    </source>
</evidence>
<comment type="caution">
    <text evidence="8">The sequence shown here is derived from an EMBL/GenBank/DDBJ whole genome shotgun (WGS) entry which is preliminary data.</text>
</comment>
<dbReference type="PROSITE" id="PS51352">
    <property type="entry name" value="THIOREDOXIN_2"/>
    <property type="match status" value="1"/>
</dbReference>
<evidence type="ECO:0000256" key="3">
    <source>
        <dbReference type="ARBA" id="ARBA00022982"/>
    </source>
</evidence>
<dbReference type="EMBL" id="SLWB01000008">
    <property type="protein sequence ID" value="TCN66709.1"/>
    <property type="molecule type" value="Genomic_DNA"/>
</dbReference>
<dbReference type="PROSITE" id="PS00194">
    <property type="entry name" value="THIOREDOXIN_1"/>
    <property type="match status" value="1"/>
</dbReference>
<evidence type="ECO:0000313" key="9">
    <source>
        <dbReference type="Proteomes" id="UP000294830"/>
    </source>
</evidence>
<dbReference type="PANTHER" id="PTHR45663:SF11">
    <property type="entry name" value="GEO12009P1"/>
    <property type="match status" value="1"/>
</dbReference>
<evidence type="ECO:0000256" key="2">
    <source>
        <dbReference type="ARBA" id="ARBA00022448"/>
    </source>
</evidence>
<keyword evidence="5" id="KW-0676">Redox-active center</keyword>
<keyword evidence="9" id="KW-1185">Reference proteome</keyword>
<accession>A0A4R2EQJ2</accession>
<evidence type="ECO:0000259" key="7">
    <source>
        <dbReference type="PROSITE" id="PS51352"/>
    </source>
</evidence>
<dbReference type="OrthoDB" id="9790390at2"/>
<evidence type="ECO:0000256" key="6">
    <source>
        <dbReference type="NCBIfam" id="TIGR01068"/>
    </source>
</evidence>
<dbReference type="RefSeq" id="WP_131839407.1">
    <property type="nucleotide sequence ID" value="NZ_SLWB01000008.1"/>
</dbReference>